<evidence type="ECO:0000313" key="1">
    <source>
        <dbReference type="Proteomes" id="UP000036681"/>
    </source>
</evidence>
<dbReference type="WBParaSite" id="ALUE_0001100201-mRNA-1">
    <property type="protein sequence ID" value="ALUE_0001100201-mRNA-1"/>
    <property type="gene ID" value="ALUE_0001100201"/>
</dbReference>
<organism evidence="1 2">
    <name type="scientific">Ascaris lumbricoides</name>
    <name type="common">Giant roundworm</name>
    <dbReference type="NCBI Taxonomy" id="6252"/>
    <lineage>
        <taxon>Eukaryota</taxon>
        <taxon>Metazoa</taxon>
        <taxon>Ecdysozoa</taxon>
        <taxon>Nematoda</taxon>
        <taxon>Chromadorea</taxon>
        <taxon>Rhabditida</taxon>
        <taxon>Spirurina</taxon>
        <taxon>Ascaridomorpha</taxon>
        <taxon>Ascaridoidea</taxon>
        <taxon>Ascarididae</taxon>
        <taxon>Ascaris</taxon>
    </lineage>
</organism>
<dbReference type="SUPFAM" id="SSF48371">
    <property type="entry name" value="ARM repeat"/>
    <property type="match status" value="2"/>
</dbReference>
<name>A0A9J2PM51_ASCLU</name>
<accession>A0A9J2PM51</accession>
<dbReference type="AlphaFoldDB" id="A0A9J2PM51"/>
<reference evidence="2" key="1">
    <citation type="submission" date="2023-03" db="UniProtKB">
        <authorList>
            <consortium name="WormBaseParasite"/>
        </authorList>
    </citation>
    <scope>IDENTIFICATION</scope>
</reference>
<evidence type="ECO:0000313" key="2">
    <source>
        <dbReference type="WBParaSite" id="ALUE_0001100201-mRNA-1"/>
    </source>
</evidence>
<dbReference type="Proteomes" id="UP000036681">
    <property type="component" value="Unplaced"/>
</dbReference>
<protein>
    <submittedName>
        <fullName evidence="2">DUF2428 domain-containing protein</fullName>
    </submittedName>
</protein>
<proteinExistence type="predicted"/>
<dbReference type="InterPro" id="IPR016024">
    <property type="entry name" value="ARM-type_fold"/>
</dbReference>
<dbReference type="InterPro" id="IPR011989">
    <property type="entry name" value="ARM-like"/>
</dbReference>
<dbReference type="Gene3D" id="1.25.10.10">
    <property type="entry name" value="Leucine-rich Repeat Variant"/>
    <property type="match status" value="1"/>
</dbReference>
<keyword evidence="1" id="KW-1185">Reference proteome</keyword>
<sequence length="1124" mass="128524">MGTHSRRTAFDGDIDGGKLLAQLKVQLSRGSNITIEAAKLHQYAVDENYSFGTRSIAAQLYARAGGSLMLSHLLPSALLCGTILEYDSSKLNSLFEWICNDTFTNDLNVCRAILNSLQRIIKRHTENIPWKHLSLCLTILLRNFLSHCEKSEDIRAIETLLSLQRLCGVMAYELQTFESMLCDQLWLSQRTQPLASSTGDCVLAWALASLKLSNSLFKSFLIHSLSSSRKVRRSSCARFWLSRLVTHIELLPLLNSAKDELASSVEFRPIWPLCAAEIRELTCIDYEWRWEEDEEVWSRNDCLLYAWLSIFSILCRNRFEIISTRKHCKRDMNVCINEMDVELLQQCIMNGHSVIRLEAFISSSQLLNRNYDRLEGDDFQMHLLECIKQFVNDNLNTDDCCLRKEIFSRFRREWLANGQDLLKALLTGIDGRMNSQRIFSSLTILKTSGIRRDDDIALIFPLVFHEDASVRQESVEILSNESLDSRMISRLQEELFISLSDEEKIGRIVDFCQLLVKYHPPETILRNILEGRKRYTAGVLKCVYELLNLDRELCVQYSHLVNLCVECNEKMMCASGSTAPGMCSSLVELSAKLAPHCSNELYITPKQCQTLNAYYYALWASSELLTLLCKCGQLSGELAERAYDSVWNVLVRSRHKGVVDNCADCFDQMTVAFIKNQQCSALPTIFLEKTKRLFMNESVSTRNLAFSRIFYSLASNYGCEQCVYSLVAFLTSAVDPQRPRVAVRALKTLKFVLNSSTLDLRSFHSTIFAMLLEVFRDGEWIVRSAASHCFAVLVNRIIDDGGYGYPLYAFIATHQEIWNVIKREIHKLNIRDVCLILVLSVFEKLHLVHRSLYTPIQLKDIAEICTRLSKLLLSCANIRIGRTLMNCLLNLCPKPNNLQKTLRNLLMRTDVSSNVRVALEYAIDKIEGEHHPLEVPIFDGSCEDTLRKGNGMLITVSAEVLNEFEQEQCIEESERRLDVVIENLCMDAVSAHELKRLRAAHVLVLTASCILRSSSTSKTRYFCCACALLMDEIERIRCIASRLCLTWLQTTHAKISSLSSTIAIQRLIEEFVRSGESADQLLIAWRQWAAETYVARRKYNRYFEDAFVENCLIVFRSNLTVRII</sequence>